<organism evidence="2 3">
    <name type="scientific">Labilithrix luteola</name>
    <dbReference type="NCBI Taxonomy" id="1391654"/>
    <lineage>
        <taxon>Bacteria</taxon>
        <taxon>Pseudomonadati</taxon>
        <taxon>Myxococcota</taxon>
        <taxon>Polyangia</taxon>
        <taxon>Polyangiales</taxon>
        <taxon>Labilitrichaceae</taxon>
        <taxon>Labilithrix</taxon>
    </lineage>
</organism>
<keyword evidence="3" id="KW-1185">Reference proteome</keyword>
<reference evidence="2 3" key="1">
    <citation type="submission" date="2015-08" db="EMBL/GenBank/DDBJ databases">
        <authorList>
            <person name="Babu N.S."/>
            <person name="Beckwith C.J."/>
            <person name="Beseler K.G."/>
            <person name="Brison A."/>
            <person name="Carone J.V."/>
            <person name="Caskin T.P."/>
            <person name="Diamond M."/>
            <person name="Durham M.E."/>
            <person name="Foxe J.M."/>
            <person name="Go M."/>
            <person name="Henderson B.A."/>
            <person name="Jones I.B."/>
            <person name="McGettigan J.A."/>
            <person name="Micheletti S.J."/>
            <person name="Nasrallah M.E."/>
            <person name="Ortiz D."/>
            <person name="Piller C.R."/>
            <person name="Privatt S.R."/>
            <person name="Schneider S.L."/>
            <person name="Sharp S."/>
            <person name="Smith T.C."/>
            <person name="Stanton J.D."/>
            <person name="Ullery H.E."/>
            <person name="Wilson R.J."/>
            <person name="Serrano M.G."/>
            <person name="Buck G."/>
            <person name="Lee V."/>
            <person name="Wang Y."/>
            <person name="Carvalho R."/>
            <person name="Voegtly L."/>
            <person name="Shi R."/>
            <person name="Duckworth R."/>
            <person name="Johnson A."/>
            <person name="Loviza R."/>
            <person name="Walstead R."/>
            <person name="Shah Z."/>
            <person name="Kiflezghi M."/>
            <person name="Wade K."/>
            <person name="Ball S.L."/>
            <person name="Bradley K.W."/>
            <person name="Asai D.J."/>
            <person name="Bowman C.A."/>
            <person name="Russell D.A."/>
            <person name="Pope W.H."/>
            <person name="Jacobs-Sera D."/>
            <person name="Hendrix R.W."/>
            <person name="Hatfull G.F."/>
        </authorList>
    </citation>
    <scope>NUCLEOTIDE SEQUENCE [LARGE SCALE GENOMIC DNA]</scope>
    <source>
        <strain evidence="2 3">DSM 27648</strain>
    </source>
</reference>
<evidence type="ECO:0000256" key="1">
    <source>
        <dbReference type="SAM" id="MobiDB-lite"/>
    </source>
</evidence>
<evidence type="ECO:0000313" key="2">
    <source>
        <dbReference type="EMBL" id="AKV01447.1"/>
    </source>
</evidence>
<dbReference type="EMBL" id="CP012333">
    <property type="protein sequence ID" value="AKV01447.1"/>
    <property type="molecule type" value="Genomic_DNA"/>
</dbReference>
<protein>
    <submittedName>
        <fullName evidence="2">Uncharacterized protein</fullName>
    </submittedName>
</protein>
<dbReference type="AlphaFoldDB" id="A0A0K1Q716"/>
<sequence>MVSRAHKGASYAESSLAGKTLAAQSKLPRLIAENLGAGFGQWDFFPEATAIVDFAHAYVPPANEEDVWALARSWASDDAAGRQTLLALVGRDILEHELRRVAVPKLRELFDEPRASRARAIRTELGLATPALAPIKDEAKATKVPTPRTERAPAKAVKQPIPTRMPPPEFKRPAKAAPPPPPKRFQHPKFGEGELLSQAGEGPESKLTIKFERGPVTVQAKYVTEI</sequence>
<dbReference type="KEGG" id="llu:AKJ09_08110"/>
<feature type="region of interest" description="Disordered" evidence="1">
    <location>
        <begin position="140"/>
        <end position="206"/>
    </location>
</feature>
<dbReference type="Proteomes" id="UP000064967">
    <property type="component" value="Chromosome"/>
</dbReference>
<gene>
    <name evidence="2" type="ORF">AKJ09_08110</name>
</gene>
<name>A0A0K1Q716_9BACT</name>
<accession>A0A0K1Q716</accession>
<evidence type="ECO:0000313" key="3">
    <source>
        <dbReference type="Proteomes" id="UP000064967"/>
    </source>
</evidence>
<proteinExistence type="predicted"/>